<dbReference type="PANTHER" id="PTHR43818">
    <property type="entry name" value="BCDNA.GH03377"/>
    <property type="match status" value="1"/>
</dbReference>
<dbReference type="InterPro" id="IPR050463">
    <property type="entry name" value="Gfo/Idh/MocA_oxidrdct_glycsds"/>
</dbReference>
<dbReference type="AlphaFoldDB" id="A0A1Y4LG98"/>
<dbReference type="InterPro" id="IPR055170">
    <property type="entry name" value="GFO_IDH_MocA-like_dom"/>
</dbReference>
<evidence type="ECO:0000313" key="4">
    <source>
        <dbReference type="EMBL" id="OUP53152.1"/>
    </source>
</evidence>
<protein>
    <submittedName>
        <fullName evidence="4">Oxidoreductase</fullName>
    </submittedName>
</protein>
<dbReference type="InterPro" id="IPR000683">
    <property type="entry name" value="Gfo/Idh/MocA-like_OxRdtase_N"/>
</dbReference>
<feature type="domain" description="GFO/IDH/MocA-like oxidoreductase" evidence="3">
    <location>
        <begin position="132"/>
        <end position="265"/>
    </location>
</feature>
<dbReference type="SUPFAM" id="SSF51735">
    <property type="entry name" value="NAD(P)-binding Rossmann-fold domains"/>
    <property type="match status" value="1"/>
</dbReference>
<name>A0A1Y4LG98_9FIRM</name>
<dbReference type="GO" id="GO:0016491">
    <property type="term" value="F:oxidoreductase activity"/>
    <property type="evidence" value="ECO:0007669"/>
    <property type="project" value="UniProtKB-KW"/>
</dbReference>
<gene>
    <name evidence="4" type="ORF">B5F17_06160</name>
</gene>
<accession>A0A1Y4LG98</accession>
<proteinExistence type="predicted"/>
<organism evidence="4 5">
    <name type="scientific">Butyricicoccus pullicaecorum</name>
    <dbReference type="NCBI Taxonomy" id="501571"/>
    <lineage>
        <taxon>Bacteria</taxon>
        <taxon>Bacillati</taxon>
        <taxon>Bacillota</taxon>
        <taxon>Clostridia</taxon>
        <taxon>Eubacteriales</taxon>
        <taxon>Butyricicoccaceae</taxon>
        <taxon>Butyricicoccus</taxon>
    </lineage>
</organism>
<dbReference type="GO" id="GO:0000166">
    <property type="term" value="F:nucleotide binding"/>
    <property type="evidence" value="ECO:0007669"/>
    <property type="project" value="InterPro"/>
</dbReference>
<evidence type="ECO:0000259" key="3">
    <source>
        <dbReference type="Pfam" id="PF22725"/>
    </source>
</evidence>
<dbReference type="RefSeq" id="WP_087371930.1">
    <property type="nucleotide sequence ID" value="NZ_NFKK01000005.1"/>
</dbReference>
<dbReference type="Pfam" id="PF22725">
    <property type="entry name" value="GFO_IDH_MocA_C3"/>
    <property type="match status" value="1"/>
</dbReference>
<reference evidence="5" key="1">
    <citation type="submission" date="2017-04" db="EMBL/GenBank/DDBJ databases">
        <title>Function of individual gut microbiota members based on whole genome sequencing of pure cultures obtained from chicken caecum.</title>
        <authorList>
            <person name="Medvecky M."/>
            <person name="Cejkova D."/>
            <person name="Polansky O."/>
            <person name="Karasova D."/>
            <person name="Kubasova T."/>
            <person name="Cizek A."/>
            <person name="Rychlik I."/>
        </authorList>
    </citation>
    <scope>NUCLEOTIDE SEQUENCE [LARGE SCALE GENOMIC DNA]</scope>
    <source>
        <strain evidence="5">An180</strain>
    </source>
</reference>
<dbReference type="EMBL" id="NFKK01000005">
    <property type="protein sequence ID" value="OUP53152.1"/>
    <property type="molecule type" value="Genomic_DNA"/>
</dbReference>
<evidence type="ECO:0000259" key="2">
    <source>
        <dbReference type="Pfam" id="PF01408"/>
    </source>
</evidence>
<keyword evidence="1" id="KW-0560">Oxidoreductase</keyword>
<dbReference type="Pfam" id="PF01408">
    <property type="entry name" value="GFO_IDH_MocA"/>
    <property type="match status" value="1"/>
</dbReference>
<evidence type="ECO:0000313" key="5">
    <source>
        <dbReference type="Proteomes" id="UP000195897"/>
    </source>
</evidence>
<dbReference type="PANTHER" id="PTHR43818:SF11">
    <property type="entry name" value="BCDNA.GH03377"/>
    <property type="match status" value="1"/>
</dbReference>
<sequence>MKKIRIGVIGIGDISDVYLNNLKKYDAVEVIACASRGLEKAQRKAVQHGIPKAYASGAEVIADPEVDLILNLTTPQAHYEYNLAALKAGKHVYTEKPLAMTYAQGKELVALAKEKGLLLGCAPDTFLGGRLQTIRELIDSGKLGHITGGGAYFIGHGHEFHHPAPAFFYQPGAGPLYDMGPYYITALLSLLGPVQRVCAMATKAADTRTVPSGPSKGQVLPVDVDTHINAILEFDSGTIVTLTCSFDVWDSEMPRMELYGTEGTVLIDEKAPISGPNLFGGDALLRTSAEYRWADPARSAAHVNTPWTVIPNHHPFNSISHAENPRGIGLVDMVYALAQHRKPRASGDMALHSLEVMECILKSAHEHIFCEPETTFERPAPLPLDFPASETAH</sequence>
<comment type="caution">
    <text evidence="4">The sequence shown here is derived from an EMBL/GenBank/DDBJ whole genome shotgun (WGS) entry which is preliminary data.</text>
</comment>
<dbReference type="Gene3D" id="3.30.360.10">
    <property type="entry name" value="Dihydrodipicolinate Reductase, domain 2"/>
    <property type="match status" value="1"/>
</dbReference>
<dbReference type="InterPro" id="IPR036291">
    <property type="entry name" value="NAD(P)-bd_dom_sf"/>
</dbReference>
<evidence type="ECO:0000256" key="1">
    <source>
        <dbReference type="ARBA" id="ARBA00023002"/>
    </source>
</evidence>
<dbReference type="Proteomes" id="UP000195897">
    <property type="component" value="Unassembled WGS sequence"/>
</dbReference>
<dbReference type="SUPFAM" id="SSF55347">
    <property type="entry name" value="Glyceraldehyde-3-phosphate dehydrogenase-like, C-terminal domain"/>
    <property type="match status" value="1"/>
</dbReference>
<feature type="domain" description="Gfo/Idh/MocA-like oxidoreductase N-terminal" evidence="2">
    <location>
        <begin position="4"/>
        <end position="119"/>
    </location>
</feature>
<dbReference type="Gene3D" id="3.40.50.720">
    <property type="entry name" value="NAD(P)-binding Rossmann-like Domain"/>
    <property type="match status" value="1"/>
</dbReference>